<dbReference type="Proteomes" id="UP000324222">
    <property type="component" value="Unassembled WGS sequence"/>
</dbReference>
<dbReference type="EMBL" id="VSRR010127817">
    <property type="protein sequence ID" value="MPD01600.1"/>
    <property type="molecule type" value="Genomic_DNA"/>
</dbReference>
<dbReference type="AlphaFoldDB" id="A0A5B7K3P9"/>
<reference evidence="1 2" key="1">
    <citation type="submission" date="2019-05" db="EMBL/GenBank/DDBJ databases">
        <title>Another draft genome of Portunus trituberculatus and its Hox gene families provides insights of decapod evolution.</title>
        <authorList>
            <person name="Jeong J.-H."/>
            <person name="Song I."/>
            <person name="Kim S."/>
            <person name="Choi T."/>
            <person name="Kim D."/>
            <person name="Ryu S."/>
            <person name="Kim W."/>
        </authorList>
    </citation>
    <scope>NUCLEOTIDE SEQUENCE [LARGE SCALE GENOMIC DNA]</scope>
    <source>
        <tissue evidence="1">Muscle</tissue>
    </source>
</reference>
<protein>
    <submittedName>
        <fullName evidence="1">Uncharacterized protein</fullName>
    </submittedName>
</protein>
<proteinExistence type="predicted"/>
<name>A0A5B7K3P9_PORTR</name>
<evidence type="ECO:0000313" key="1">
    <source>
        <dbReference type="EMBL" id="MPD01600.1"/>
    </source>
</evidence>
<accession>A0A5B7K3P9</accession>
<sequence>MKGAKYSPSPLFIAPCIAGSAPQPPTAHCLPATRSPGSR</sequence>
<organism evidence="1 2">
    <name type="scientific">Portunus trituberculatus</name>
    <name type="common">Swimming crab</name>
    <name type="synonym">Neptunus trituberculatus</name>
    <dbReference type="NCBI Taxonomy" id="210409"/>
    <lineage>
        <taxon>Eukaryota</taxon>
        <taxon>Metazoa</taxon>
        <taxon>Ecdysozoa</taxon>
        <taxon>Arthropoda</taxon>
        <taxon>Crustacea</taxon>
        <taxon>Multicrustacea</taxon>
        <taxon>Malacostraca</taxon>
        <taxon>Eumalacostraca</taxon>
        <taxon>Eucarida</taxon>
        <taxon>Decapoda</taxon>
        <taxon>Pleocyemata</taxon>
        <taxon>Brachyura</taxon>
        <taxon>Eubrachyura</taxon>
        <taxon>Portunoidea</taxon>
        <taxon>Portunidae</taxon>
        <taxon>Portuninae</taxon>
        <taxon>Portunus</taxon>
    </lineage>
</organism>
<evidence type="ECO:0000313" key="2">
    <source>
        <dbReference type="Proteomes" id="UP000324222"/>
    </source>
</evidence>
<keyword evidence="2" id="KW-1185">Reference proteome</keyword>
<gene>
    <name evidence="1" type="ORF">E2C01_097134</name>
</gene>
<comment type="caution">
    <text evidence="1">The sequence shown here is derived from an EMBL/GenBank/DDBJ whole genome shotgun (WGS) entry which is preliminary data.</text>
</comment>